<dbReference type="STRING" id="1527.SAMN04489757_10383"/>
<dbReference type="AlphaFoldDB" id="A0A1I5CI86"/>
<feature type="transmembrane region" description="Helical" evidence="1">
    <location>
        <begin position="14"/>
        <end position="36"/>
    </location>
</feature>
<dbReference type="Proteomes" id="UP000198806">
    <property type="component" value="Unassembled WGS sequence"/>
</dbReference>
<dbReference type="RefSeq" id="WP_091684202.1">
    <property type="nucleotide sequence ID" value="NZ_BAABFM010000006.1"/>
</dbReference>
<proteinExistence type="predicted"/>
<dbReference type="Pfam" id="PF26018">
    <property type="entry name" value="BSH_RND_rel"/>
    <property type="match status" value="1"/>
</dbReference>
<gene>
    <name evidence="3" type="ORF">SAMN04489757_10383</name>
</gene>
<sequence length="460" mass="52723">MAEKVTKFRKRKNVNIGVIVFLIIFIYVICVVYIYLTKDHLSIYEVREGFTADNNVFNGLILRNEEVVYSGAAGYINYYHRDGDRVAKNTTIFTLDKNKKSYDLIGNGENALTISSDNTMEVKKEIMNFHNDFSNSNFSTVYDLKYELDNMVLEIANDNFINNLHNIMSENGTSNSIKVNHSKISGVISYTIDNMEDITTDSITAENFNPETYNKTQLRTMELVEKNSPIYRIIKNNNWNIILLLDENQYKKLQEKENIKITFTDTEISTTVPISTFQKGADYFAKLSLTKYLDRYISDRFVSIELETNSAKGLKIPTSAIVKKDFYTIPLEFFTLGGDSGSTGIMKESYNTDSGEAEYVFVPTDIYYKTETLGYIDGRLFENPGVYIRSESGERYQVGPKEALEGVFNVNKGYATFRRVEILYKNEEYCIIKDNTEYGLSVYDHIALDGKTAVEQAIIY</sequence>
<accession>A0A1I5CI86</accession>
<dbReference type="InterPro" id="IPR058709">
    <property type="entry name" value="BSH_RND-rel"/>
</dbReference>
<evidence type="ECO:0000256" key="1">
    <source>
        <dbReference type="SAM" id="Phobius"/>
    </source>
</evidence>
<organism evidence="3 4">
    <name type="scientific">Anaerocolumna aminovalerica</name>
    <dbReference type="NCBI Taxonomy" id="1527"/>
    <lineage>
        <taxon>Bacteria</taxon>
        <taxon>Bacillati</taxon>
        <taxon>Bacillota</taxon>
        <taxon>Clostridia</taxon>
        <taxon>Lachnospirales</taxon>
        <taxon>Lachnospiraceae</taxon>
        <taxon>Anaerocolumna</taxon>
    </lineage>
</organism>
<reference evidence="3 4" key="1">
    <citation type="submission" date="2016-10" db="EMBL/GenBank/DDBJ databases">
        <authorList>
            <person name="de Groot N.N."/>
        </authorList>
    </citation>
    <scope>NUCLEOTIDE SEQUENCE [LARGE SCALE GENOMIC DNA]</scope>
    <source>
        <strain evidence="3 4">DSM 1283</strain>
    </source>
</reference>
<keyword evidence="4" id="KW-1185">Reference proteome</keyword>
<keyword evidence="1" id="KW-0812">Transmembrane</keyword>
<dbReference type="OrthoDB" id="1834786at2"/>
<evidence type="ECO:0000313" key="3">
    <source>
        <dbReference type="EMBL" id="SFN86730.1"/>
    </source>
</evidence>
<name>A0A1I5CI86_9FIRM</name>
<evidence type="ECO:0000259" key="2">
    <source>
        <dbReference type="Pfam" id="PF26018"/>
    </source>
</evidence>
<evidence type="ECO:0000313" key="4">
    <source>
        <dbReference type="Proteomes" id="UP000198806"/>
    </source>
</evidence>
<keyword evidence="1" id="KW-1133">Transmembrane helix</keyword>
<feature type="domain" description="RND related barrel-sandwich hybrid" evidence="2">
    <location>
        <begin position="65"/>
        <end position="234"/>
    </location>
</feature>
<dbReference type="EMBL" id="FOWD01000003">
    <property type="protein sequence ID" value="SFN86730.1"/>
    <property type="molecule type" value="Genomic_DNA"/>
</dbReference>
<protein>
    <recommendedName>
        <fullName evidence="2">RND related barrel-sandwich hybrid domain-containing protein</fullName>
    </recommendedName>
</protein>
<keyword evidence="1" id="KW-0472">Membrane</keyword>